<dbReference type="Proteomes" id="UP001501586">
    <property type="component" value="Unassembled WGS sequence"/>
</dbReference>
<evidence type="ECO:0000313" key="2">
    <source>
        <dbReference type="Proteomes" id="UP001501586"/>
    </source>
</evidence>
<dbReference type="InterPro" id="IPR014729">
    <property type="entry name" value="Rossmann-like_a/b/a_fold"/>
</dbReference>
<reference evidence="2" key="1">
    <citation type="journal article" date="2019" name="Int. J. Syst. Evol. Microbiol.">
        <title>The Global Catalogue of Microorganisms (GCM) 10K type strain sequencing project: providing services to taxonomists for standard genome sequencing and annotation.</title>
        <authorList>
            <consortium name="The Broad Institute Genomics Platform"/>
            <consortium name="The Broad Institute Genome Sequencing Center for Infectious Disease"/>
            <person name="Wu L."/>
            <person name="Ma J."/>
        </authorList>
    </citation>
    <scope>NUCLEOTIDE SEQUENCE [LARGE SCALE GENOMIC DNA]</scope>
    <source>
        <strain evidence="2">JCM 17458</strain>
    </source>
</reference>
<organism evidence="1 2">
    <name type="scientific">Brevibacterium daeguense</name>
    <dbReference type="NCBI Taxonomy" id="909936"/>
    <lineage>
        <taxon>Bacteria</taxon>
        <taxon>Bacillati</taxon>
        <taxon>Actinomycetota</taxon>
        <taxon>Actinomycetes</taxon>
        <taxon>Micrococcales</taxon>
        <taxon>Brevibacteriaceae</taxon>
        <taxon>Brevibacterium</taxon>
    </lineage>
</organism>
<sequence>MLEAIRFVDLVIPEENWEQKLADVEQYHVDTFVMGDDWTGEFDFLKDVCEVGHTISSRRSPVIRRMARTCLPAPR</sequence>
<comment type="caution">
    <text evidence="1">The sequence shown here is derived from an EMBL/GenBank/DDBJ whole genome shotgun (WGS) entry which is preliminary data.</text>
</comment>
<evidence type="ECO:0000313" key="1">
    <source>
        <dbReference type="EMBL" id="GAA4282953.1"/>
    </source>
</evidence>
<dbReference type="RefSeq" id="WP_336885264.1">
    <property type="nucleotide sequence ID" value="NZ_JAJTWW010000010.1"/>
</dbReference>
<evidence type="ECO:0008006" key="3">
    <source>
        <dbReference type="Google" id="ProtNLM"/>
    </source>
</evidence>
<protein>
    <recommendedName>
        <fullName evidence="3">Glycerol-3-phosphate cytidylyltransferase</fullName>
    </recommendedName>
</protein>
<proteinExistence type="predicted"/>
<keyword evidence="2" id="KW-1185">Reference proteome</keyword>
<dbReference type="Gene3D" id="3.40.50.620">
    <property type="entry name" value="HUPs"/>
    <property type="match status" value="1"/>
</dbReference>
<gene>
    <name evidence="1" type="ORF">GCM10022261_04840</name>
</gene>
<dbReference type="SUPFAM" id="SSF52374">
    <property type="entry name" value="Nucleotidylyl transferase"/>
    <property type="match status" value="1"/>
</dbReference>
<name>A0ABP8EGB7_9MICO</name>
<dbReference type="EMBL" id="BAABAZ010000004">
    <property type="protein sequence ID" value="GAA4282953.1"/>
    <property type="molecule type" value="Genomic_DNA"/>
</dbReference>
<accession>A0ABP8EGB7</accession>